<feature type="region of interest" description="Disordered" evidence="1">
    <location>
        <begin position="442"/>
        <end position="467"/>
    </location>
</feature>
<feature type="region of interest" description="Disordered" evidence="1">
    <location>
        <begin position="320"/>
        <end position="428"/>
    </location>
</feature>
<evidence type="ECO:0000313" key="2">
    <source>
        <dbReference type="EMBL" id="KAL3083342.1"/>
    </source>
</evidence>
<name>A0ABD2IYQ4_HETSC</name>
<dbReference type="Proteomes" id="UP001620645">
    <property type="component" value="Unassembled WGS sequence"/>
</dbReference>
<feature type="region of interest" description="Disordered" evidence="1">
    <location>
        <begin position="253"/>
        <end position="290"/>
    </location>
</feature>
<protein>
    <submittedName>
        <fullName evidence="2">Uncharacterized protein</fullName>
    </submittedName>
</protein>
<evidence type="ECO:0000256" key="1">
    <source>
        <dbReference type="SAM" id="MobiDB-lite"/>
    </source>
</evidence>
<feature type="compositionally biased region" description="Basic and acidic residues" evidence="1">
    <location>
        <begin position="355"/>
        <end position="388"/>
    </location>
</feature>
<feature type="compositionally biased region" description="Basic and acidic residues" evidence="1">
    <location>
        <begin position="324"/>
        <end position="344"/>
    </location>
</feature>
<proteinExistence type="predicted"/>
<dbReference type="AlphaFoldDB" id="A0ABD2IYQ4"/>
<accession>A0ABD2IYQ4</accession>
<evidence type="ECO:0000313" key="3">
    <source>
        <dbReference type="Proteomes" id="UP001620645"/>
    </source>
</evidence>
<feature type="region of interest" description="Disordered" evidence="1">
    <location>
        <begin position="229"/>
        <end position="248"/>
    </location>
</feature>
<comment type="caution">
    <text evidence="2">The sequence shown here is derived from an EMBL/GenBank/DDBJ whole genome shotgun (WGS) entry which is preliminary data.</text>
</comment>
<feature type="compositionally biased region" description="Low complexity" evidence="1">
    <location>
        <begin position="403"/>
        <end position="414"/>
    </location>
</feature>
<reference evidence="2 3" key="1">
    <citation type="submission" date="2024-10" db="EMBL/GenBank/DDBJ databases">
        <authorList>
            <person name="Kim D."/>
        </authorList>
    </citation>
    <scope>NUCLEOTIDE SEQUENCE [LARGE SCALE GENOMIC DNA]</scope>
    <source>
        <strain evidence="2">Taebaek</strain>
    </source>
</reference>
<feature type="compositionally biased region" description="Basic and acidic residues" evidence="1">
    <location>
        <begin position="236"/>
        <end position="248"/>
    </location>
</feature>
<gene>
    <name evidence="2" type="ORF">niasHS_011144</name>
</gene>
<dbReference type="EMBL" id="JBICCN010000254">
    <property type="protein sequence ID" value="KAL3083342.1"/>
    <property type="molecule type" value="Genomic_DNA"/>
</dbReference>
<organism evidence="2 3">
    <name type="scientific">Heterodera schachtii</name>
    <name type="common">Sugarbeet cyst nematode worm</name>
    <name type="synonym">Tylenchus schachtii</name>
    <dbReference type="NCBI Taxonomy" id="97005"/>
    <lineage>
        <taxon>Eukaryota</taxon>
        <taxon>Metazoa</taxon>
        <taxon>Ecdysozoa</taxon>
        <taxon>Nematoda</taxon>
        <taxon>Chromadorea</taxon>
        <taxon>Rhabditida</taxon>
        <taxon>Tylenchina</taxon>
        <taxon>Tylenchomorpha</taxon>
        <taxon>Tylenchoidea</taxon>
        <taxon>Heteroderidae</taxon>
        <taxon>Heteroderinae</taxon>
        <taxon>Heterodera</taxon>
    </lineage>
</organism>
<keyword evidence="3" id="KW-1185">Reference proteome</keyword>
<sequence length="653" mass="74307">MVLRPFSLSLFSPLFVFVLLLFFQINFGIFSPFVPLDHSHLCQFASNWPLNGRPLVKDYRGRVLLLVFTPMDKDKKCEKELERLDTLSEHFADVRVLAVAPRAERASAVRALAWQLPRIRFEQETEEAPVWRWFNATPLDKAIFDRCSRLSVWVPSGADFALVLSLLQKALSASPCGHCEFDSGQKRIHWPSFHPPVPQQRGKANVRVNIDGSLGPPLALRRWNSQVTNGEYGQGQREETKAEKRGRMHWTVDKEQQQRTTTNTTTVDNTKRKQKMNYGSSGKAESAAHSLALPPHQKQSANYPTTYHQQQQKYLYGQQMGQMRQREMERGPNWAEEKQQREGQRNGGRTNEQTPRGRDAEKTQRERHSDGREAEERTTAVGTRKDAVHPPSLDRNYPPPQTRPQQTAAQAEPAPLYPEGSEDAAGDDYYGDEYAAEWTTEAPEAAQKQIPKPTKPAAPTQPTTQADKSFGFELPCSGFSDESCFQQQTQLRPNEVHRCCRGRILFTDQCAAGKCSNTTVQLCCIQRFLQAKMTCCSDERQADADVGDHFSRCCFEHFVDGEDPCCPRAYAAEQWRSVHELCLPNVEMDLTGVKVPSPLVGTTLITEFDFSKTDRWRFECRYGSHVQQYSFFEASASAENNDQQQQRNEAEEE</sequence>